<protein>
    <recommendedName>
        <fullName evidence="1">non-specific serine/threonine protein kinase</fullName>
        <ecNumber evidence="1">2.7.11.1</ecNumber>
    </recommendedName>
</protein>
<sequence length="772" mass="86954">MATILLSHHSSNPLEAGSSDALNAAYLKQYNAAQAQRSGSADSDDPIHGYNVAETTTMQRRTARHVLPGFSGARSSMYTRNMFVNLDDEMESEDELSAFRDDDGDMNEEATVKKKKLEVIDVDALGDRNDDDHEDEDEDEDEEEQEMDPRLIDEDADMVDLEDDEDHSDAESSTANSSSDEEKTLQLKPSDEQEEITEEIEELLNVVPQLRSDYRIIDRLGTGTFSSVYKALDLGYHEKWDNTPYEGHHPPQSSAHYQSVPHTEGSRVFVAIKRIYVTSSPERIRNEISILEDCRGCRHVSQLITAFRHEDQVVVIMPYQRSEDFRDFYRTLSIQGIKSYFRCMFRALRDVHSRGIIHRDVKPANFLFDPRTGIGTLCDFGLASRMSAPASVHGICLHTGTTDKLPHGSYRMDGMDKIGIKAKQTEARNKSATPSDKVGYLEKDTRPTSKANRAGTRGFRAPEVLLKCGEQTGAIDVWAAGIILLFFLTNKFPLFQSNDDIEALMEIAVILGRKQMEKAATLHARTFATNVPSITQEGISWRLFVEKQNPDIYKPRKLDPRWYPHNSPAYRMQQEQIRHQRAADVPLTCSSPTSAHTTLTFPESSSPTACNSRFSSPSPSSKSAEQELREQIDSAFDLLEGLMNCDSVKRFTPREALYHPFLASSPDAPEEGEDDDWVPWRFGKGRCGRMHFVDEVTEVPSVRVRVRCECAAQEEAVGGKGKGKCQRNDDQGVRECPGYFEEVIHLVAGEGVAIGNESCEFHRGPLYEFNHR</sequence>
<dbReference type="PANTHER" id="PTHR44167">
    <property type="entry name" value="OVARIAN-SPECIFIC SERINE/THREONINE-PROTEIN KINASE LOK-RELATED"/>
    <property type="match status" value="1"/>
</dbReference>
<keyword evidence="10" id="KW-1185">Reference proteome</keyword>
<dbReference type="AlphaFoldDB" id="A0A5C3MH01"/>
<reference evidence="9 10" key="1">
    <citation type="journal article" date="2019" name="Nat. Ecol. Evol.">
        <title>Megaphylogeny resolves global patterns of mushroom evolution.</title>
        <authorList>
            <person name="Varga T."/>
            <person name="Krizsan K."/>
            <person name="Foldi C."/>
            <person name="Dima B."/>
            <person name="Sanchez-Garcia M."/>
            <person name="Sanchez-Ramirez S."/>
            <person name="Szollosi G.J."/>
            <person name="Szarkandi J.G."/>
            <person name="Papp V."/>
            <person name="Albert L."/>
            <person name="Andreopoulos W."/>
            <person name="Angelini C."/>
            <person name="Antonin V."/>
            <person name="Barry K.W."/>
            <person name="Bougher N.L."/>
            <person name="Buchanan P."/>
            <person name="Buyck B."/>
            <person name="Bense V."/>
            <person name="Catcheside P."/>
            <person name="Chovatia M."/>
            <person name="Cooper J."/>
            <person name="Damon W."/>
            <person name="Desjardin D."/>
            <person name="Finy P."/>
            <person name="Geml J."/>
            <person name="Haridas S."/>
            <person name="Hughes K."/>
            <person name="Justo A."/>
            <person name="Karasinski D."/>
            <person name="Kautmanova I."/>
            <person name="Kiss B."/>
            <person name="Kocsube S."/>
            <person name="Kotiranta H."/>
            <person name="LaButti K.M."/>
            <person name="Lechner B.E."/>
            <person name="Liimatainen K."/>
            <person name="Lipzen A."/>
            <person name="Lukacs Z."/>
            <person name="Mihaltcheva S."/>
            <person name="Morgado L.N."/>
            <person name="Niskanen T."/>
            <person name="Noordeloos M.E."/>
            <person name="Ohm R.A."/>
            <person name="Ortiz-Santana B."/>
            <person name="Ovrebo C."/>
            <person name="Racz N."/>
            <person name="Riley R."/>
            <person name="Savchenko A."/>
            <person name="Shiryaev A."/>
            <person name="Soop K."/>
            <person name="Spirin V."/>
            <person name="Szebenyi C."/>
            <person name="Tomsovsky M."/>
            <person name="Tulloss R.E."/>
            <person name="Uehling J."/>
            <person name="Grigoriev I.V."/>
            <person name="Vagvolgyi C."/>
            <person name="Papp T."/>
            <person name="Martin F.M."/>
            <person name="Miettinen O."/>
            <person name="Hibbett D.S."/>
            <person name="Nagy L.G."/>
        </authorList>
    </citation>
    <scope>NUCLEOTIDE SEQUENCE [LARGE SCALE GENOMIC DNA]</scope>
    <source>
        <strain evidence="9 10">CBS 166.37</strain>
    </source>
</reference>
<dbReference type="PANTHER" id="PTHR44167:SF23">
    <property type="entry name" value="CDC7 KINASE, ISOFORM A-RELATED"/>
    <property type="match status" value="1"/>
</dbReference>
<evidence type="ECO:0000256" key="7">
    <source>
        <dbReference type="SAM" id="MobiDB-lite"/>
    </source>
</evidence>
<evidence type="ECO:0000256" key="5">
    <source>
        <dbReference type="ARBA" id="ARBA00022777"/>
    </source>
</evidence>
<keyword evidence="5 9" id="KW-0418">Kinase</keyword>
<keyword evidence="3" id="KW-0808">Transferase</keyword>
<feature type="region of interest" description="Disordered" evidence="7">
    <location>
        <begin position="424"/>
        <end position="454"/>
    </location>
</feature>
<dbReference type="GO" id="GO:0044773">
    <property type="term" value="P:mitotic DNA damage checkpoint signaling"/>
    <property type="evidence" value="ECO:0007669"/>
    <property type="project" value="TreeGrafter"/>
</dbReference>
<evidence type="ECO:0000313" key="9">
    <source>
        <dbReference type="EMBL" id="TFK43933.1"/>
    </source>
</evidence>
<dbReference type="PROSITE" id="PS00108">
    <property type="entry name" value="PROTEIN_KINASE_ST"/>
    <property type="match status" value="1"/>
</dbReference>
<dbReference type="GO" id="GO:0005524">
    <property type="term" value="F:ATP binding"/>
    <property type="evidence" value="ECO:0007669"/>
    <property type="project" value="UniProtKB-KW"/>
</dbReference>
<gene>
    <name evidence="9" type="ORF">BDQ12DRAFT_731890</name>
</gene>
<evidence type="ECO:0000313" key="10">
    <source>
        <dbReference type="Proteomes" id="UP000308652"/>
    </source>
</evidence>
<dbReference type="Gene3D" id="1.10.510.10">
    <property type="entry name" value="Transferase(Phosphotransferase) domain 1"/>
    <property type="match status" value="1"/>
</dbReference>
<organism evidence="9 10">
    <name type="scientific">Crucibulum laeve</name>
    <dbReference type="NCBI Taxonomy" id="68775"/>
    <lineage>
        <taxon>Eukaryota</taxon>
        <taxon>Fungi</taxon>
        <taxon>Dikarya</taxon>
        <taxon>Basidiomycota</taxon>
        <taxon>Agaricomycotina</taxon>
        <taxon>Agaricomycetes</taxon>
        <taxon>Agaricomycetidae</taxon>
        <taxon>Agaricales</taxon>
        <taxon>Agaricineae</taxon>
        <taxon>Nidulariaceae</taxon>
        <taxon>Crucibulum</taxon>
    </lineage>
</organism>
<dbReference type="InterPro" id="IPR011009">
    <property type="entry name" value="Kinase-like_dom_sf"/>
</dbReference>
<accession>A0A5C3MH01</accession>
<dbReference type="EMBL" id="ML213591">
    <property type="protein sequence ID" value="TFK43933.1"/>
    <property type="molecule type" value="Genomic_DNA"/>
</dbReference>
<dbReference type="GO" id="GO:0004674">
    <property type="term" value="F:protein serine/threonine kinase activity"/>
    <property type="evidence" value="ECO:0007669"/>
    <property type="project" value="UniProtKB-KW"/>
</dbReference>
<feature type="compositionally biased region" description="Acidic residues" evidence="7">
    <location>
        <begin position="132"/>
        <end position="146"/>
    </location>
</feature>
<evidence type="ECO:0000259" key="8">
    <source>
        <dbReference type="PROSITE" id="PS50011"/>
    </source>
</evidence>
<keyword evidence="6" id="KW-0067">ATP-binding</keyword>
<dbReference type="PROSITE" id="PS50011">
    <property type="entry name" value="PROTEIN_KINASE_DOM"/>
    <property type="match status" value="1"/>
</dbReference>
<keyword evidence="2" id="KW-0723">Serine/threonine-protein kinase</keyword>
<dbReference type="OrthoDB" id="10020333at2759"/>
<evidence type="ECO:0000256" key="1">
    <source>
        <dbReference type="ARBA" id="ARBA00012513"/>
    </source>
</evidence>
<feature type="compositionally biased region" description="Acidic residues" evidence="7">
    <location>
        <begin position="154"/>
        <end position="168"/>
    </location>
</feature>
<evidence type="ECO:0000256" key="6">
    <source>
        <dbReference type="ARBA" id="ARBA00022840"/>
    </source>
</evidence>
<evidence type="ECO:0000256" key="4">
    <source>
        <dbReference type="ARBA" id="ARBA00022741"/>
    </source>
</evidence>
<dbReference type="InterPro" id="IPR000719">
    <property type="entry name" value="Prot_kinase_dom"/>
</dbReference>
<dbReference type="InterPro" id="IPR008271">
    <property type="entry name" value="Ser/Thr_kinase_AS"/>
</dbReference>
<feature type="compositionally biased region" description="Basic and acidic residues" evidence="7">
    <location>
        <begin position="180"/>
        <end position="191"/>
    </location>
</feature>
<feature type="domain" description="Protein kinase" evidence="8">
    <location>
        <begin position="214"/>
        <end position="662"/>
    </location>
</feature>
<evidence type="ECO:0000256" key="2">
    <source>
        <dbReference type="ARBA" id="ARBA00022527"/>
    </source>
</evidence>
<feature type="region of interest" description="Disordered" evidence="7">
    <location>
        <begin position="596"/>
        <end position="627"/>
    </location>
</feature>
<evidence type="ECO:0000256" key="3">
    <source>
        <dbReference type="ARBA" id="ARBA00022679"/>
    </source>
</evidence>
<dbReference type="Proteomes" id="UP000308652">
    <property type="component" value="Unassembled WGS sequence"/>
</dbReference>
<dbReference type="Pfam" id="PF00069">
    <property type="entry name" value="Pkinase"/>
    <property type="match status" value="2"/>
</dbReference>
<dbReference type="STRING" id="68775.A0A5C3MH01"/>
<name>A0A5C3MH01_9AGAR</name>
<dbReference type="CDD" id="cd14019">
    <property type="entry name" value="STKc_Cdc7"/>
    <property type="match status" value="1"/>
</dbReference>
<feature type="region of interest" description="Disordered" evidence="7">
    <location>
        <begin position="123"/>
        <end position="195"/>
    </location>
</feature>
<dbReference type="SMART" id="SM00220">
    <property type="entry name" value="S_TKc"/>
    <property type="match status" value="1"/>
</dbReference>
<keyword evidence="4" id="KW-0547">Nucleotide-binding</keyword>
<dbReference type="Gene3D" id="3.30.200.20">
    <property type="entry name" value="Phosphorylase Kinase, domain 1"/>
    <property type="match status" value="1"/>
</dbReference>
<dbReference type="EC" id="2.7.11.1" evidence="1"/>
<dbReference type="GO" id="GO:0005634">
    <property type="term" value="C:nucleus"/>
    <property type="evidence" value="ECO:0007669"/>
    <property type="project" value="TreeGrafter"/>
</dbReference>
<proteinExistence type="predicted"/>
<dbReference type="SUPFAM" id="SSF56112">
    <property type="entry name" value="Protein kinase-like (PK-like)"/>
    <property type="match status" value="1"/>
</dbReference>
<feature type="compositionally biased region" description="Polar residues" evidence="7">
    <location>
        <begin position="596"/>
        <end position="614"/>
    </location>
</feature>